<feature type="compositionally biased region" description="Acidic residues" evidence="7">
    <location>
        <begin position="121"/>
        <end position="133"/>
    </location>
</feature>
<feature type="repeat" description="PPR" evidence="6">
    <location>
        <begin position="536"/>
        <end position="570"/>
    </location>
</feature>
<feature type="region of interest" description="Disordered" evidence="7">
    <location>
        <begin position="97"/>
        <end position="153"/>
    </location>
</feature>
<dbReference type="InterPro" id="IPR033443">
    <property type="entry name" value="PROP1-like_PPR_dom"/>
</dbReference>
<evidence type="ECO:0000256" key="5">
    <source>
        <dbReference type="ARBA" id="ARBA00023128"/>
    </source>
</evidence>
<dbReference type="FunFam" id="1.25.40.10:FF:000394">
    <property type="entry name" value="Pentatricopeptide repeat-containing protein, mitochondrial"/>
    <property type="match status" value="1"/>
</dbReference>
<evidence type="ECO:0000256" key="2">
    <source>
        <dbReference type="ARBA" id="ARBA00007626"/>
    </source>
</evidence>
<evidence type="ECO:0000256" key="6">
    <source>
        <dbReference type="PROSITE-ProRule" id="PRU00708"/>
    </source>
</evidence>
<dbReference type="GO" id="GO:0003729">
    <property type="term" value="F:mRNA binding"/>
    <property type="evidence" value="ECO:0007669"/>
    <property type="project" value="UniProtKB-ARBA"/>
</dbReference>
<dbReference type="InterPro" id="IPR011990">
    <property type="entry name" value="TPR-like_helical_dom_sf"/>
</dbReference>
<dbReference type="Gene3D" id="1.25.40.10">
    <property type="entry name" value="Tetratricopeptide repeat domain"/>
    <property type="match status" value="3"/>
</dbReference>
<evidence type="ECO:0000256" key="3">
    <source>
        <dbReference type="ARBA" id="ARBA00022737"/>
    </source>
</evidence>
<reference evidence="9 10" key="1">
    <citation type="submission" date="2024-01" db="EMBL/GenBank/DDBJ databases">
        <title>The genomes of 5 underutilized Papilionoideae crops provide insights into root nodulation and disease resistance.</title>
        <authorList>
            <person name="Yuan L."/>
        </authorList>
    </citation>
    <scope>NUCLEOTIDE SEQUENCE [LARGE SCALE GENOMIC DNA]</scope>
    <source>
        <strain evidence="9">LY-2023</strain>
        <tissue evidence="9">Leaf</tissue>
    </source>
</reference>
<dbReference type="PANTHER" id="PTHR45717">
    <property type="entry name" value="OS12G0527900 PROTEIN"/>
    <property type="match status" value="1"/>
</dbReference>
<evidence type="ECO:0000259" key="8">
    <source>
        <dbReference type="Pfam" id="PF17177"/>
    </source>
</evidence>
<name>A0AAN9IL85_CLITE</name>
<dbReference type="InterPro" id="IPR002885">
    <property type="entry name" value="PPR_rpt"/>
</dbReference>
<comment type="caution">
    <text evidence="9">The sequence shown here is derived from an EMBL/GenBank/DDBJ whole genome shotgun (WGS) entry which is preliminary data.</text>
</comment>
<keyword evidence="3" id="KW-0677">Repeat</keyword>
<organism evidence="9 10">
    <name type="scientific">Clitoria ternatea</name>
    <name type="common">Butterfly pea</name>
    <dbReference type="NCBI Taxonomy" id="43366"/>
    <lineage>
        <taxon>Eukaryota</taxon>
        <taxon>Viridiplantae</taxon>
        <taxon>Streptophyta</taxon>
        <taxon>Embryophyta</taxon>
        <taxon>Tracheophyta</taxon>
        <taxon>Spermatophyta</taxon>
        <taxon>Magnoliopsida</taxon>
        <taxon>eudicotyledons</taxon>
        <taxon>Gunneridae</taxon>
        <taxon>Pentapetalae</taxon>
        <taxon>rosids</taxon>
        <taxon>fabids</taxon>
        <taxon>Fabales</taxon>
        <taxon>Fabaceae</taxon>
        <taxon>Papilionoideae</taxon>
        <taxon>50 kb inversion clade</taxon>
        <taxon>NPAAA clade</taxon>
        <taxon>indigoferoid/millettioid clade</taxon>
        <taxon>Phaseoleae</taxon>
        <taxon>Clitoria</taxon>
    </lineage>
</organism>
<feature type="repeat" description="PPR" evidence="6">
    <location>
        <begin position="500"/>
        <end position="535"/>
    </location>
</feature>
<dbReference type="NCBIfam" id="TIGR00756">
    <property type="entry name" value="PPR"/>
    <property type="match status" value="2"/>
</dbReference>
<dbReference type="AlphaFoldDB" id="A0AAN9IL85"/>
<proteinExistence type="inferred from homology"/>
<protein>
    <recommendedName>
        <fullName evidence="8">PROP1-like PPR domain-containing protein</fullName>
    </recommendedName>
</protein>
<gene>
    <name evidence="9" type="ORF">RJT34_24359</name>
</gene>
<dbReference type="GO" id="GO:0005739">
    <property type="term" value="C:mitochondrion"/>
    <property type="evidence" value="ECO:0007669"/>
    <property type="project" value="UniProtKB-SubCell"/>
</dbReference>
<dbReference type="Proteomes" id="UP001359559">
    <property type="component" value="Unassembled WGS sequence"/>
</dbReference>
<comment type="similarity">
    <text evidence="2">Belongs to the PPR family. P subfamily.</text>
</comment>
<evidence type="ECO:0000313" key="9">
    <source>
        <dbReference type="EMBL" id="KAK7279311.1"/>
    </source>
</evidence>
<accession>A0AAN9IL85</accession>
<keyword evidence="10" id="KW-1185">Reference proteome</keyword>
<dbReference type="Pfam" id="PF17177">
    <property type="entry name" value="PPR_long"/>
    <property type="match status" value="2"/>
</dbReference>
<keyword evidence="5" id="KW-0496">Mitochondrion</keyword>
<feature type="compositionally biased region" description="Acidic residues" evidence="7">
    <location>
        <begin position="103"/>
        <end position="112"/>
    </location>
</feature>
<sequence>MLEPLPSLFKTSISNFSLRRLLIMWTLRRASLRLRNQGFNAGASRASTVNFVPTMCVENEVAIQYHQVTCGGFLSSSASYDAGHAYLKYAFSSQAGASSTREDNDDLEDSLSELDTHETDNESEADLPDSDEYDSGKPHDELGLSDPEIDPPEKLEGRKVRSELFQAILKAPGFSVHSALDKWVKEGKTLNRSDISMALANLRRRNMYSRALQVFEWLESNKKLEFVEKDYASRLDLIAKLHGLYKAEKYIERVPNSFRGELLYRTLLANCASQGNLKKTEETFNKMKDLGLPVTAFACNQLLLMFKKVDKKRIADVLLLMEKENVKPSSFTYKILIDAKGHSNDIAGMEQVVETMNAEGVEPDIKVKAALVRHYISAGHKEKAETVLKEIEGENLKENLWVCSTLMSLYANMGSTEEVERIWKACKSKPRMSDCLAAVEAWGKLNKIEEAEAISEMMSKKWKLSSKHYAVLLKIYVNNKMLKKAKELIKRMADSGCRIGPLTWDALVRLYLQEGKLEKADSVMQNALENKRMKPLFTTYMAILEQYAKKGDVHNSEKVFQRMRQAGYSSRISQFEVLLQAYINAKLPAYGIKERMKADSLFPNKAVAGQLVLVDPFRKTQYSELLD</sequence>
<evidence type="ECO:0000313" key="10">
    <source>
        <dbReference type="Proteomes" id="UP001359559"/>
    </source>
</evidence>
<keyword evidence="4" id="KW-0809">Transit peptide</keyword>
<feature type="domain" description="PROP1-like PPR" evidence="8">
    <location>
        <begin position="262"/>
        <end position="423"/>
    </location>
</feature>
<evidence type="ECO:0000256" key="4">
    <source>
        <dbReference type="ARBA" id="ARBA00022946"/>
    </source>
</evidence>
<evidence type="ECO:0000256" key="7">
    <source>
        <dbReference type="SAM" id="MobiDB-lite"/>
    </source>
</evidence>
<feature type="domain" description="PROP1-like PPR" evidence="8">
    <location>
        <begin position="455"/>
        <end position="581"/>
    </location>
</feature>
<dbReference type="PANTHER" id="PTHR45717:SF15">
    <property type="entry name" value="AGL218WP"/>
    <property type="match status" value="1"/>
</dbReference>
<dbReference type="FunFam" id="1.25.40.10:FF:000744">
    <property type="entry name" value="Pentatricopeptide repeat-containing protein, mitochondrial"/>
    <property type="match status" value="1"/>
</dbReference>
<comment type="subcellular location">
    <subcellularLocation>
        <location evidence="1">Mitochondrion</location>
    </subcellularLocation>
</comment>
<feature type="repeat" description="PPR" evidence="6">
    <location>
        <begin position="465"/>
        <end position="499"/>
    </location>
</feature>
<dbReference type="EMBL" id="JAYKXN010000006">
    <property type="protein sequence ID" value="KAK7279311.1"/>
    <property type="molecule type" value="Genomic_DNA"/>
</dbReference>
<dbReference type="PROSITE" id="PS51375">
    <property type="entry name" value="PPR"/>
    <property type="match status" value="5"/>
</dbReference>
<dbReference type="SUPFAM" id="SSF81901">
    <property type="entry name" value="HCP-like"/>
    <property type="match status" value="1"/>
</dbReference>
<feature type="repeat" description="PPR" evidence="6">
    <location>
        <begin position="329"/>
        <end position="363"/>
    </location>
</feature>
<evidence type="ECO:0000256" key="1">
    <source>
        <dbReference type="ARBA" id="ARBA00004173"/>
    </source>
</evidence>
<feature type="repeat" description="PPR" evidence="6">
    <location>
        <begin position="260"/>
        <end position="294"/>
    </location>
</feature>